<feature type="region of interest" description="Disordered" evidence="1">
    <location>
        <begin position="245"/>
        <end position="267"/>
    </location>
</feature>
<dbReference type="Proteomes" id="UP001169006">
    <property type="component" value="Unassembled WGS sequence"/>
</dbReference>
<dbReference type="EMBL" id="JAUKWQ010000001">
    <property type="protein sequence ID" value="MDO1580910.1"/>
    <property type="molecule type" value="Genomic_DNA"/>
</dbReference>
<sequence>MGNKVITVRLTEQQVQLLSELAADPALALASLAGLEFIRACFTTCESNPNTVRFDLDESVFQEIDGEGLRLGLKAPDIIRQRAGLPIRGGARDGAGPKFSKPKIALKDRPDTVAPATRAAFPAPAGRIEHVWISANRLEADIVRTQARDHGGKPSDAFRHRMGLLPLRALERPAQRGSIAVAFAENELAAIRAAIAAEESVSGVRETLPAFVRQLAGFSPEPATELRPKAVRPYTDSEWAAFLDGADLPEQPAPAQKPYNLLDLDAA</sequence>
<name>A0ABT8SRP6_9HYPH</name>
<reference evidence="2" key="1">
    <citation type="journal article" date="2015" name="Int. J. Syst. Evol. Microbiol.">
        <title>Rhizobium oryzicola sp. nov., potential plant-growth-promoting endophytic bacteria isolated from rice roots.</title>
        <authorList>
            <person name="Zhang X.X."/>
            <person name="Gao J.S."/>
            <person name="Cao Y.H."/>
            <person name="Sheirdil R.A."/>
            <person name="Wang X.C."/>
            <person name="Zhang L."/>
        </authorList>
    </citation>
    <scope>NUCLEOTIDE SEQUENCE</scope>
    <source>
        <strain evidence="2">05753</strain>
    </source>
</reference>
<dbReference type="RefSeq" id="WP_302075051.1">
    <property type="nucleotide sequence ID" value="NZ_JAUKWQ010000001.1"/>
</dbReference>
<proteinExistence type="predicted"/>
<protein>
    <submittedName>
        <fullName evidence="2">Uncharacterized protein</fullName>
    </submittedName>
</protein>
<organism evidence="2 3">
    <name type="scientific">Rhizobium oryzicola</name>
    <dbReference type="NCBI Taxonomy" id="1232668"/>
    <lineage>
        <taxon>Bacteria</taxon>
        <taxon>Pseudomonadati</taxon>
        <taxon>Pseudomonadota</taxon>
        <taxon>Alphaproteobacteria</taxon>
        <taxon>Hyphomicrobiales</taxon>
        <taxon>Rhizobiaceae</taxon>
        <taxon>Rhizobium/Agrobacterium group</taxon>
        <taxon>Rhizobium</taxon>
    </lineage>
</organism>
<reference evidence="2" key="2">
    <citation type="submission" date="2023-07" db="EMBL/GenBank/DDBJ databases">
        <authorList>
            <person name="Sun H."/>
        </authorList>
    </citation>
    <scope>NUCLEOTIDE SEQUENCE</scope>
    <source>
        <strain evidence="2">05753</strain>
    </source>
</reference>
<keyword evidence="3" id="KW-1185">Reference proteome</keyword>
<accession>A0ABT8SRP6</accession>
<gene>
    <name evidence="2" type="ORF">Q2T52_02270</name>
</gene>
<evidence type="ECO:0000313" key="3">
    <source>
        <dbReference type="Proteomes" id="UP001169006"/>
    </source>
</evidence>
<evidence type="ECO:0000313" key="2">
    <source>
        <dbReference type="EMBL" id="MDO1580910.1"/>
    </source>
</evidence>
<comment type="caution">
    <text evidence="2">The sequence shown here is derived from an EMBL/GenBank/DDBJ whole genome shotgun (WGS) entry which is preliminary data.</text>
</comment>
<evidence type="ECO:0000256" key="1">
    <source>
        <dbReference type="SAM" id="MobiDB-lite"/>
    </source>
</evidence>